<organism evidence="1 2">
    <name type="scientific">Persea americana</name>
    <name type="common">Avocado</name>
    <dbReference type="NCBI Taxonomy" id="3435"/>
    <lineage>
        <taxon>Eukaryota</taxon>
        <taxon>Viridiplantae</taxon>
        <taxon>Streptophyta</taxon>
        <taxon>Embryophyta</taxon>
        <taxon>Tracheophyta</taxon>
        <taxon>Spermatophyta</taxon>
        <taxon>Magnoliopsida</taxon>
        <taxon>Magnoliidae</taxon>
        <taxon>Laurales</taxon>
        <taxon>Lauraceae</taxon>
        <taxon>Persea</taxon>
    </lineage>
</organism>
<accession>A0ACC2KNQ0</accession>
<evidence type="ECO:0000313" key="2">
    <source>
        <dbReference type="Proteomes" id="UP001234297"/>
    </source>
</evidence>
<proteinExistence type="predicted"/>
<comment type="caution">
    <text evidence="1">The sequence shown here is derived from an EMBL/GenBank/DDBJ whole genome shotgun (WGS) entry which is preliminary data.</text>
</comment>
<dbReference type="Proteomes" id="UP001234297">
    <property type="component" value="Chromosome 10"/>
</dbReference>
<gene>
    <name evidence="1" type="ORF">MRB53_031174</name>
</gene>
<name>A0ACC2KNQ0_PERAE</name>
<protein>
    <submittedName>
        <fullName evidence="1">Uncharacterized protein</fullName>
    </submittedName>
</protein>
<keyword evidence="2" id="KW-1185">Reference proteome</keyword>
<evidence type="ECO:0000313" key="1">
    <source>
        <dbReference type="EMBL" id="KAJ8622645.1"/>
    </source>
</evidence>
<sequence>MYVATDGSSHRDGNGGRLGLRARSSLKQEIAGFEDEEDCRPWRRRLSMALSWGSVFRIALLLILFAAIATAFITLPVEKILKDFLIWIHQNLGPWGPLVLAISYIPLTVLAVPASVLTLGGGYLFGLPIGFVADSIGATIGATAAFLLGRTIGRPFVISKLKDYPQFQAVAIAIQRSGFKIVLLLRLVPLLPFSMLNYLLSVTPISIGEYMLASWLGMMPITLALVYIGTTVKDLSDVTHGWDDISTTRWVLMILGLVVSVVLVVCVTKVAKAALDKALAENMEVDGIFDSPQLPIVSDPPLDLHQPLIIKVDSSVENQTDEINVITISINNATLVAFSYLPYLEESRDRKLWLALLVDPVVQGGAIILMPECVPEDARYHLPFFADQYTIAFFIVLELVELSMAAAAAAAIRQVVSSASPPPLVRISWAAGIHPPPTLARPRSASPLLRRDYEKQVRDLRKQYICEMELQRQDKLLKDEAKREAIRLAKEERKAVEDEFRQTLLKERSETLEFWKAREAIMEQKRNDKNDLLRRQSSMWVDENDLEKKILKAIGDTTAL</sequence>
<dbReference type="EMBL" id="CM056818">
    <property type="protein sequence ID" value="KAJ8622645.1"/>
    <property type="molecule type" value="Genomic_DNA"/>
</dbReference>
<reference evidence="1 2" key="1">
    <citation type="journal article" date="2022" name="Hortic Res">
        <title>A haplotype resolved chromosomal level avocado genome allows analysis of novel avocado genes.</title>
        <authorList>
            <person name="Nath O."/>
            <person name="Fletcher S.J."/>
            <person name="Hayward A."/>
            <person name="Shaw L.M."/>
            <person name="Masouleh A.K."/>
            <person name="Furtado A."/>
            <person name="Henry R.J."/>
            <person name="Mitter N."/>
        </authorList>
    </citation>
    <scope>NUCLEOTIDE SEQUENCE [LARGE SCALE GENOMIC DNA]</scope>
    <source>
        <strain evidence="2">cv. Hass</strain>
    </source>
</reference>